<dbReference type="AlphaFoldDB" id="A0ABD3WM40"/>
<evidence type="ECO:0000256" key="2">
    <source>
        <dbReference type="ARBA" id="ARBA00022685"/>
    </source>
</evidence>
<keyword evidence="7" id="KW-0812">Transmembrane</keyword>
<dbReference type="GO" id="GO:0008236">
    <property type="term" value="F:serine-type peptidase activity"/>
    <property type="evidence" value="ECO:0007669"/>
    <property type="project" value="UniProtKB-KW"/>
</dbReference>
<evidence type="ECO:0000256" key="5">
    <source>
        <dbReference type="ARBA" id="ARBA00022825"/>
    </source>
</evidence>
<dbReference type="GO" id="GO:0006508">
    <property type="term" value="P:proteolysis"/>
    <property type="evidence" value="ECO:0007669"/>
    <property type="project" value="UniProtKB-KW"/>
</dbReference>
<evidence type="ECO:0000256" key="1">
    <source>
        <dbReference type="ARBA" id="ARBA00022670"/>
    </source>
</evidence>
<dbReference type="Gene3D" id="3.30.70.850">
    <property type="entry name" value="Peptidase S8, pro-domain"/>
    <property type="match status" value="1"/>
</dbReference>
<protein>
    <recommendedName>
        <fullName evidence="9">P/Homo B domain-containing protein</fullName>
    </recommendedName>
</protein>
<organism evidence="10 11">
    <name type="scientific">Sinanodonta woodiana</name>
    <name type="common">Chinese pond mussel</name>
    <name type="synonym">Anodonta woodiana</name>
    <dbReference type="NCBI Taxonomy" id="1069815"/>
    <lineage>
        <taxon>Eukaryota</taxon>
        <taxon>Metazoa</taxon>
        <taxon>Spiralia</taxon>
        <taxon>Lophotrochozoa</taxon>
        <taxon>Mollusca</taxon>
        <taxon>Bivalvia</taxon>
        <taxon>Autobranchia</taxon>
        <taxon>Heteroconchia</taxon>
        <taxon>Palaeoheterodonta</taxon>
        <taxon>Unionida</taxon>
        <taxon>Unionoidea</taxon>
        <taxon>Unionidae</taxon>
        <taxon>Unioninae</taxon>
        <taxon>Sinanodonta</taxon>
    </lineage>
</organism>
<proteinExistence type="inferred from homology"/>
<evidence type="ECO:0000256" key="7">
    <source>
        <dbReference type="SAM" id="Phobius"/>
    </source>
</evidence>
<sequence length="617" mass="68510">MSTLIFSFCFLLMNLVYTAYGDNDWYTNEYLLKIQKNDFEGVKTVAKDFNFVFVKQVMPDLYLFENTAQANRSYIDNTTLLNDFKSAIGDKVPVIERQVMRKYLQQYITNTQKPLDQSVINYPDVISKNYYDMGIEVAWSLGFRGKNITVAVVDIGVAMEHKDLKENMDLSLSYNYAYTNTDANPPIQTSYQDGLDISHGTKCAGLVAAIQGNKLCSAGVAPEAKVAAIRFLDDNGRSNDVRIGTSLVHRFERVDIYSNSWGSIESCGFIKPGGAFQKALLEGIKRGRRGKGSVYIFPAGNSGADGDCNTDGLVNHIHGITISSVGINGSRPAFTEICSCALAATLGEGTKIDTRTMVSQVAYPNLTYRDVQHIIVNTASFELLQNHGDWITNGVGKTVSPFFGFGLMNATAMVLLSLNWTTVSEKHTCNSSNVTSSKGVLDKIQWTLYTDGCQNTVHAVDYLEHVQVNITFNASSKTDIEFQLQSPLFPSNYSSPLLTKRTIKCNKSENHFNWIFTTVHFWGEHPKGEWKLEMRLSNGAVGDIVSATLILHGTEALPSQKSNNEVTDQNKPPETQPDEERSVAVLAVFFIAIVIIMVVMYIGACVRLKDVERKKDK</sequence>
<dbReference type="PROSITE" id="PS00137">
    <property type="entry name" value="SUBTILASE_HIS"/>
    <property type="match status" value="1"/>
</dbReference>
<evidence type="ECO:0000259" key="9">
    <source>
        <dbReference type="PROSITE" id="PS51829"/>
    </source>
</evidence>
<evidence type="ECO:0000313" key="10">
    <source>
        <dbReference type="EMBL" id="KAL3873793.1"/>
    </source>
</evidence>
<feature type="transmembrane region" description="Helical" evidence="7">
    <location>
        <begin position="583"/>
        <end position="608"/>
    </location>
</feature>
<evidence type="ECO:0000313" key="11">
    <source>
        <dbReference type="Proteomes" id="UP001634394"/>
    </source>
</evidence>
<keyword evidence="7" id="KW-0472">Membrane</keyword>
<dbReference type="PANTHER" id="PTHR42884">
    <property type="entry name" value="PROPROTEIN CONVERTASE SUBTILISIN/KEXIN-RELATED"/>
    <property type="match status" value="1"/>
</dbReference>
<keyword evidence="5" id="KW-0720">Serine protease</keyword>
<dbReference type="InterPro" id="IPR015500">
    <property type="entry name" value="Peptidase_S8_subtilisin-rel"/>
</dbReference>
<accession>A0ABD3WM40</accession>
<comment type="caution">
    <text evidence="10">The sequence shown here is derived from an EMBL/GenBank/DDBJ whole genome shotgun (WGS) entry which is preliminary data.</text>
</comment>
<keyword evidence="11" id="KW-1185">Reference proteome</keyword>
<dbReference type="PANTHER" id="PTHR42884:SF3">
    <property type="entry name" value="FURIN-LIKE PROTEASE 1, ISOFORMS 1_1-X_2"/>
    <property type="match status" value="1"/>
</dbReference>
<feature type="domain" description="P/Homo B" evidence="9">
    <location>
        <begin position="422"/>
        <end position="557"/>
    </location>
</feature>
<dbReference type="Pfam" id="PF00082">
    <property type="entry name" value="Peptidase_S8"/>
    <property type="match status" value="1"/>
</dbReference>
<keyword evidence="4" id="KW-0378">Hydrolase</keyword>
<dbReference type="InterPro" id="IPR034182">
    <property type="entry name" value="Kexin/furin"/>
</dbReference>
<evidence type="ECO:0000256" key="8">
    <source>
        <dbReference type="SAM" id="SignalP"/>
    </source>
</evidence>
<dbReference type="Gene3D" id="3.40.50.200">
    <property type="entry name" value="Peptidase S8/S53 domain"/>
    <property type="match status" value="1"/>
</dbReference>
<feature type="chain" id="PRO_5044811106" description="P/Homo B domain-containing protein" evidence="8">
    <location>
        <begin position="22"/>
        <end position="617"/>
    </location>
</feature>
<evidence type="ECO:0000256" key="3">
    <source>
        <dbReference type="ARBA" id="ARBA00022729"/>
    </source>
</evidence>
<dbReference type="InterPro" id="IPR008979">
    <property type="entry name" value="Galactose-bd-like_sf"/>
</dbReference>
<dbReference type="InterPro" id="IPR022398">
    <property type="entry name" value="Peptidase_S8_His-AS"/>
</dbReference>
<dbReference type="PROSITE" id="PS51892">
    <property type="entry name" value="SUBTILASE"/>
    <property type="match status" value="1"/>
</dbReference>
<reference evidence="10 11" key="1">
    <citation type="submission" date="2024-11" db="EMBL/GenBank/DDBJ databases">
        <title>Chromosome-level genome assembly of the freshwater bivalve Anodonta woodiana.</title>
        <authorList>
            <person name="Chen X."/>
        </authorList>
    </citation>
    <scope>NUCLEOTIDE SEQUENCE [LARGE SCALE GENOMIC DNA]</scope>
    <source>
        <strain evidence="10">MN2024</strain>
        <tissue evidence="10">Gills</tissue>
    </source>
</reference>
<evidence type="ECO:0000256" key="6">
    <source>
        <dbReference type="PROSITE-ProRule" id="PRU01240"/>
    </source>
</evidence>
<dbReference type="InterPro" id="IPR038466">
    <property type="entry name" value="S8_pro-domain_sf"/>
</dbReference>
<dbReference type="InterPro" id="IPR000209">
    <property type="entry name" value="Peptidase_S8/S53_dom"/>
</dbReference>
<name>A0ABD3WM40_SINWO</name>
<dbReference type="Proteomes" id="UP001634394">
    <property type="component" value="Unassembled WGS sequence"/>
</dbReference>
<dbReference type="SUPFAM" id="SSF49785">
    <property type="entry name" value="Galactose-binding domain-like"/>
    <property type="match status" value="1"/>
</dbReference>
<dbReference type="Gene3D" id="2.60.120.260">
    <property type="entry name" value="Galactose-binding domain-like"/>
    <property type="match status" value="1"/>
</dbReference>
<keyword evidence="7" id="KW-1133">Transmembrane helix</keyword>
<keyword evidence="3 8" id="KW-0732">Signal</keyword>
<dbReference type="Pfam" id="PF01483">
    <property type="entry name" value="P_proprotein"/>
    <property type="match status" value="1"/>
</dbReference>
<keyword evidence="1" id="KW-0645">Protease</keyword>
<keyword evidence="2" id="KW-0165">Cleavage on pair of basic residues</keyword>
<dbReference type="SUPFAM" id="SSF52743">
    <property type="entry name" value="Subtilisin-like"/>
    <property type="match status" value="1"/>
</dbReference>
<comment type="similarity">
    <text evidence="6">Belongs to the peptidase S8 family.</text>
</comment>
<dbReference type="CDD" id="cd04059">
    <property type="entry name" value="Peptidases_S8_Protein_convertases_Kexins_Furin-like"/>
    <property type="match status" value="1"/>
</dbReference>
<dbReference type="PRINTS" id="PR00723">
    <property type="entry name" value="SUBTILISIN"/>
</dbReference>
<evidence type="ECO:0000256" key="4">
    <source>
        <dbReference type="ARBA" id="ARBA00022801"/>
    </source>
</evidence>
<dbReference type="PROSITE" id="PS51829">
    <property type="entry name" value="P_HOMO_B"/>
    <property type="match status" value="1"/>
</dbReference>
<dbReference type="EMBL" id="JBJQND010000006">
    <property type="protein sequence ID" value="KAL3873793.1"/>
    <property type="molecule type" value="Genomic_DNA"/>
</dbReference>
<comment type="caution">
    <text evidence="6">Lacks conserved residue(s) required for the propagation of feature annotation.</text>
</comment>
<gene>
    <name evidence="10" type="ORF">ACJMK2_036878</name>
</gene>
<dbReference type="InterPro" id="IPR036852">
    <property type="entry name" value="Peptidase_S8/S53_dom_sf"/>
</dbReference>
<feature type="signal peptide" evidence="8">
    <location>
        <begin position="1"/>
        <end position="21"/>
    </location>
</feature>
<dbReference type="InterPro" id="IPR002884">
    <property type="entry name" value="P_dom"/>
</dbReference>